<keyword evidence="1" id="KW-0805">Transcription regulation</keyword>
<dbReference type="InterPro" id="IPR008920">
    <property type="entry name" value="TF_FadR/GntR_C"/>
</dbReference>
<accession>A0A7X5UVT9</accession>
<evidence type="ECO:0000256" key="3">
    <source>
        <dbReference type="ARBA" id="ARBA00023163"/>
    </source>
</evidence>
<sequence length="159" mass="17945">MRDALHRLTGERLVEAPNHNGFRVPLPTEAGLRDLYSWRARLLALATRNLRAGPAATRERLSVDQMDPGEAMDRLFLEIAGASGSAEHVAAIAQLNGRLAPLRRAEFRIFDNLVEEHEGIRDRLLDGDGRSLTSLLERYHRRRLRAVSDILAAVYSDRR</sequence>
<organism evidence="4 5">
    <name type="scientific">Sphingomonas leidyi</name>
    <dbReference type="NCBI Taxonomy" id="68569"/>
    <lineage>
        <taxon>Bacteria</taxon>
        <taxon>Pseudomonadati</taxon>
        <taxon>Pseudomonadota</taxon>
        <taxon>Alphaproteobacteria</taxon>
        <taxon>Sphingomonadales</taxon>
        <taxon>Sphingomonadaceae</taxon>
        <taxon>Sphingomonas</taxon>
    </lineage>
</organism>
<comment type="caution">
    <text evidence="4">The sequence shown here is derived from an EMBL/GenBank/DDBJ whole genome shotgun (WGS) entry which is preliminary data.</text>
</comment>
<reference evidence="4 5" key="1">
    <citation type="submission" date="2020-03" db="EMBL/GenBank/DDBJ databases">
        <title>Genomic Encyclopedia of Type Strains, Phase IV (KMG-IV): sequencing the most valuable type-strain genomes for metagenomic binning, comparative biology and taxonomic classification.</title>
        <authorList>
            <person name="Goeker M."/>
        </authorList>
    </citation>
    <scope>NUCLEOTIDE SEQUENCE [LARGE SCALE GENOMIC DNA]</scope>
    <source>
        <strain evidence="4 5">DSM 4733</strain>
    </source>
</reference>
<gene>
    <name evidence="4" type="ORF">FHR20_000072</name>
</gene>
<dbReference type="SUPFAM" id="SSF48008">
    <property type="entry name" value="GntR ligand-binding domain-like"/>
    <property type="match status" value="1"/>
</dbReference>
<keyword evidence="3" id="KW-0804">Transcription</keyword>
<name>A0A7X5UVT9_9SPHN</name>
<proteinExistence type="predicted"/>
<protein>
    <submittedName>
        <fullName evidence="4">DNA-binding GntR family transcriptional regulator</fullName>
    </submittedName>
</protein>
<keyword evidence="5" id="KW-1185">Reference proteome</keyword>
<evidence type="ECO:0000256" key="2">
    <source>
        <dbReference type="ARBA" id="ARBA00023125"/>
    </source>
</evidence>
<dbReference type="EMBL" id="JAASQV010000001">
    <property type="protein sequence ID" value="NIJ63141.1"/>
    <property type="molecule type" value="Genomic_DNA"/>
</dbReference>
<evidence type="ECO:0000256" key="1">
    <source>
        <dbReference type="ARBA" id="ARBA00023015"/>
    </source>
</evidence>
<evidence type="ECO:0000313" key="4">
    <source>
        <dbReference type="EMBL" id="NIJ63141.1"/>
    </source>
</evidence>
<dbReference type="Proteomes" id="UP000564677">
    <property type="component" value="Unassembled WGS sequence"/>
</dbReference>
<dbReference type="GO" id="GO:0003677">
    <property type="term" value="F:DNA binding"/>
    <property type="evidence" value="ECO:0007669"/>
    <property type="project" value="UniProtKB-KW"/>
</dbReference>
<keyword evidence="2 4" id="KW-0238">DNA-binding</keyword>
<evidence type="ECO:0000313" key="5">
    <source>
        <dbReference type="Proteomes" id="UP000564677"/>
    </source>
</evidence>
<dbReference type="AlphaFoldDB" id="A0A7X5UVT9"/>